<sequence length="145" mass="15641">MYSLKGFKVSQCVLLAVLAILLIVPSSQGDEDNETTQYPVFTFKRIQTIEEAPSASLIGDPIVSKSTYVTSTTIATIITSPTTSTTTYTTTSTTSTTSRPIYQPDAPVHSLNGEIVQVTERPSTTPAPRTTTRSTTTYTTSVIPR</sequence>
<feature type="chain" id="PRO_5005487205" evidence="2">
    <location>
        <begin position="30"/>
        <end position="145"/>
    </location>
</feature>
<organism evidence="3">
    <name type="scientific">Lepeophtheirus salmonis</name>
    <name type="common">Salmon louse</name>
    <name type="synonym">Caligus salmonis</name>
    <dbReference type="NCBI Taxonomy" id="72036"/>
    <lineage>
        <taxon>Eukaryota</taxon>
        <taxon>Metazoa</taxon>
        <taxon>Ecdysozoa</taxon>
        <taxon>Arthropoda</taxon>
        <taxon>Crustacea</taxon>
        <taxon>Multicrustacea</taxon>
        <taxon>Hexanauplia</taxon>
        <taxon>Copepoda</taxon>
        <taxon>Siphonostomatoida</taxon>
        <taxon>Caligidae</taxon>
        <taxon>Lepeophtheirus</taxon>
    </lineage>
</organism>
<protein>
    <submittedName>
        <fullName evidence="3">Uncharacterized protein</fullName>
    </submittedName>
</protein>
<evidence type="ECO:0000313" key="3">
    <source>
        <dbReference type="EMBL" id="CDW18313.1"/>
    </source>
</evidence>
<dbReference type="EMBL" id="HACA01000952">
    <property type="protein sequence ID" value="CDW18313.1"/>
    <property type="molecule type" value="Transcribed_RNA"/>
</dbReference>
<proteinExistence type="predicted"/>
<reference evidence="3" key="1">
    <citation type="submission" date="2014-05" db="EMBL/GenBank/DDBJ databases">
        <authorList>
            <person name="Chronopoulou M."/>
        </authorList>
    </citation>
    <scope>NUCLEOTIDE SEQUENCE</scope>
    <source>
        <tissue evidence="3">Whole organism</tissue>
    </source>
</reference>
<evidence type="ECO:0000256" key="1">
    <source>
        <dbReference type="SAM" id="MobiDB-lite"/>
    </source>
</evidence>
<feature type="signal peptide" evidence="2">
    <location>
        <begin position="1"/>
        <end position="29"/>
    </location>
</feature>
<feature type="region of interest" description="Disordered" evidence="1">
    <location>
        <begin position="120"/>
        <end position="145"/>
    </location>
</feature>
<keyword evidence="2" id="KW-0732">Signal</keyword>
<name>A0A0K2SWY9_LEPSM</name>
<dbReference type="AlphaFoldDB" id="A0A0K2SWY9"/>
<accession>A0A0K2SWY9</accession>
<evidence type="ECO:0000256" key="2">
    <source>
        <dbReference type="SAM" id="SignalP"/>
    </source>
</evidence>